<dbReference type="AlphaFoldDB" id="M4VIG1"/>
<gene>
    <name evidence="1" type="ORF">A11S_2170</name>
</gene>
<organism evidence="1 2">
    <name type="scientific">Micavibrio aeruginosavorus EPB</name>
    <dbReference type="NCBI Taxonomy" id="349215"/>
    <lineage>
        <taxon>Bacteria</taxon>
        <taxon>Pseudomonadati</taxon>
        <taxon>Bdellovibrionota</taxon>
        <taxon>Bdellovibrionia</taxon>
        <taxon>Bdellovibrionales</taxon>
        <taxon>Pseudobdellovibrionaceae</taxon>
        <taxon>Micavibrio</taxon>
    </lineage>
</organism>
<protein>
    <submittedName>
        <fullName evidence="1">Uncharacterized protein</fullName>
    </submittedName>
</protein>
<evidence type="ECO:0000313" key="2">
    <source>
        <dbReference type="Proteomes" id="UP000011932"/>
    </source>
</evidence>
<reference evidence="1 2" key="1">
    <citation type="journal article" date="2013" name="ISME J.">
        <title>By their genes ye shall know them: genomic signatures of predatory bacteria.</title>
        <authorList>
            <person name="Pasternak Z."/>
            <person name="Pietrokovski S."/>
            <person name="Rotem O."/>
            <person name="Gophna U."/>
            <person name="Lurie-Weinberger M.N."/>
            <person name="Jurkevitch E."/>
        </authorList>
    </citation>
    <scope>NUCLEOTIDE SEQUENCE [LARGE SCALE GENOMIC DNA]</scope>
    <source>
        <strain evidence="1">EPB</strain>
    </source>
</reference>
<dbReference type="Proteomes" id="UP000011932">
    <property type="component" value="Chromosome"/>
</dbReference>
<dbReference type="HOGENOM" id="CLU_945982_0_0_5"/>
<evidence type="ECO:0000313" key="1">
    <source>
        <dbReference type="EMBL" id="AGH98968.1"/>
    </source>
</evidence>
<proteinExistence type="predicted"/>
<sequence>MYTQNIRGDFSPLTLSIGDLEFVAGGQEHRRDKVILYDGTVGSFTHELVATESEVCVPSVGQQVRCANREANRLNAGFRFVLAVAGSCRLYATYTETVLHMLFVSPYCANRTRHDDFFAEGVTRTEIHFGSGTIVTGGGGCYFTVQLRETEIVFRQKVCGGRGFNVAHPTQVLFIFVFFTTRGITDGRTNLIVLTAQRVATDTVADVSEKQAVFIFDVQDRYREGIVLIRAFIGRGIADTAANGVIPVIRFHLLRCGNRGRLLGRINPLLSISTASNNKRKYADSSCRRDIEGF</sequence>
<dbReference type="EMBL" id="CP003538">
    <property type="protein sequence ID" value="AGH98968.1"/>
    <property type="molecule type" value="Genomic_DNA"/>
</dbReference>
<dbReference type="STRING" id="349215.A11S_2170"/>
<dbReference type="KEGG" id="man:A11S_2170"/>
<accession>M4VIG1</accession>
<name>M4VIG1_9BACT</name>